<dbReference type="AlphaFoldDB" id="A0A375YLP2"/>
<organism evidence="1 2">
    <name type="scientific">Mycolicibacterium parafortuitum</name>
    <name type="common">Mycobacterium parafortuitum</name>
    <dbReference type="NCBI Taxonomy" id="39692"/>
    <lineage>
        <taxon>Bacteria</taxon>
        <taxon>Bacillati</taxon>
        <taxon>Actinomycetota</taxon>
        <taxon>Actinomycetes</taxon>
        <taxon>Mycobacteriales</taxon>
        <taxon>Mycobacteriaceae</taxon>
        <taxon>Mycolicibacterium</taxon>
    </lineage>
</organism>
<accession>A0A375YLP2</accession>
<protein>
    <submittedName>
        <fullName evidence="1">Pyridoxamine 5'-phosphate oxidase-related FMN-binding protein [Gordonia sp. KTR9]</fullName>
    </submittedName>
</protein>
<gene>
    <name evidence="1" type="ORF">MPP7335_03835</name>
</gene>
<dbReference type="STRING" id="39692.BST38_12905"/>
<dbReference type="Proteomes" id="UP000252008">
    <property type="component" value="Unassembled WGS sequence"/>
</dbReference>
<evidence type="ECO:0000313" key="1">
    <source>
        <dbReference type="EMBL" id="SRX82077.1"/>
    </source>
</evidence>
<name>A0A375YLP2_MYCPF</name>
<dbReference type="EMBL" id="UEGS01000001">
    <property type="protein sequence ID" value="SRX82077.1"/>
    <property type="molecule type" value="Genomic_DNA"/>
</dbReference>
<dbReference type="SUPFAM" id="SSF50475">
    <property type="entry name" value="FMN-binding split barrel"/>
    <property type="match status" value="1"/>
</dbReference>
<keyword evidence="2" id="KW-1185">Reference proteome</keyword>
<sequence>MSIAADTRTILSESQCWEHLATAALGRLVTVDDGNPAIYPVNFAVQDRTILIRTAEGTKLVGAAINNNVLFEADHYDSVEGWSVIVAGVTRSLYTNDEIAEAEKAELTPWTGSDKNHYLRIRPRKVTGRHFLFSAGPAQIPIGEDPVLGHRETAPN</sequence>
<evidence type="ECO:0000313" key="2">
    <source>
        <dbReference type="Proteomes" id="UP000252008"/>
    </source>
</evidence>
<dbReference type="RefSeq" id="WP_083143707.1">
    <property type="nucleotide sequence ID" value="NZ_MVID01000009.1"/>
</dbReference>
<dbReference type="Pfam" id="PF12900">
    <property type="entry name" value="Pyridox_ox_2"/>
    <property type="match status" value="1"/>
</dbReference>
<dbReference type="Gene3D" id="2.30.110.10">
    <property type="entry name" value="Electron Transport, Fmn-binding Protein, Chain A"/>
    <property type="match status" value="1"/>
</dbReference>
<dbReference type="InterPro" id="IPR012349">
    <property type="entry name" value="Split_barrel_FMN-bd"/>
</dbReference>
<dbReference type="InterPro" id="IPR024747">
    <property type="entry name" value="Pyridox_Oxase-rel"/>
</dbReference>
<proteinExistence type="predicted"/>
<reference evidence="1 2" key="1">
    <citation type="submission" date="2018-05" db="EMBL/GenBank/DDBJ databases">
        <authorList>
            <consortium name="IHU Genomes"/>
        </authorList>
    </citation>
    <scope>NUCLEOTIDE SEQUENCE [LARGE SCALE GENOMIC DNA]</scope>
    <source>
        <strain evidence="1 2">P7335</strain>
    </source>
</reference>